<feature type="transmembrane region" description="Helical" evidence="6">
    <location>
        <begin position="197"/>
        <end position="218"/>
    </location>
</feature>
<gene>
    <name evidence="7" type="ORF">ACFPFU_14425</name>
</gene>
<evidence type="ECO:0000256" key="6">
    <source>
        <dbReference type="SAM" id="Phobius"/>
    </source>
</evidence>
<feature type="transmembrane region" description="Helical" evidence="6">
    <location>
        <begin position="277"/>
        <end position="297"/>
    </location>
</feature>
<feature type="transmembrane region" description="Helical" evidence="6">
    <location>
        <begin position="387"/>
        <end position="404"/>
    </location>
</feature>
<dbReference type="InterPro" id="IPR050833">
    <property type="entry name" value="Poly_Biosynth_Transport"/>
</dbReference>
<evidence type="ECO:0000256" key="4">
    <source>
        <dbReference type="ARBA" id="ARBA00022989"/>
    </source>
</evidence>
<keyword evidence="2" id="KW-1003">Cell membrane</keyword>
<feature type="transmembrane region" description="Helical" evidence="6">
    <location>
        <begin position="358"/>
        <end position="380"/>
    </location>
</feature>
<feature type="transmembrane region" description="Helical" evidence="6">
    <location>
        <begin position="441"/>
        <end position="460"/>
    </location>
</feature>
<evidence type="ECO:0000256" key="2">
    <source>
        <dbReference type="ARBA" id="ARBA00022475"/>
    </source>
</evidence>
<feature type="transmembrane region" description="Helical" evidence="6">
    <location>
        <begin position="472"/>
        <end position="493"/>
    </location>
</feature>
<dbReference type="RefSeq" id="WP_377065468.1">
    <property type="nucleotide sequence ID" value="NZ_JBHSJJ010000007.1"/>
</dbReference>
<feature type="transmembrane region" description="Helical" evidence="6">
    <location>
        <begin position="172"/>
        <end position="191"/>
    </location>
</feature>
<keyword evidence="5 6" id="KW-0472">Membrane</keyword>
<evidence type="ECO:0000313" key="7">
    <source>
        <dbReference type="EMBL" id="MFC4872889.1"/>
    </source>
</evidence>
<reference evidence="8" key="1">
    <citation type="journal article" date="2019" name="Int. J. Syst. Evol. Microbiol.">
        <title>The Global Catalogue of Microorganisms (GCM) 10K type strain sequencing project: providing services to taxonomists for standard genome sequencing and annotation.</title>
        <authorList>
            <consortium name="The Broad Institute Genomics Platform"/>
            <consortium name="The Broad Institute Genome Sequencing Center for Infectious Disease"/>
            <person name="Wu L."/>
            <person name="Ma J."/>
        </authorList>
    </citation>
    <scope>NUCLEOTIDE SEQUENCE [LARGE SCALE GENOMIC DNA]</scope>
    <source>
        <strain evidence="8">CGMCC 4.7466</strain>
    </source>
</reference>
<name>A0ABV9T374_9BACT</name>
<evidence type="ECO:0000313" key="8">
    <source>
        <dbReference type="Proteomes" id="UP001595818"/>
    </source>
</evidence>
<feature type="transmembrane region" description="Helical" evidence="6">
    <location>
        <begin position="238"/>
        <end position="257"/>
    </location>
</feature>
<protein>
    <submittedName>
        <fullName evidence="7">Lipopolysaccharide biosynthesis protein</fullName>
    </submittedName>
</protein>
<sequence length="516" mass="57107">MAENLIKIPAKKKGENLKQRAFLNSVTSIIDYAGVQLVGFFVSPFIVRGLGSEIYGVWQMLSQMTGFANMADTRASQVLKWSVAQKRDTYAGEILRKEVTSALLITIFILPIVLIMGGVIIWYAPYLTNVDESLYGLIRSVCGILMFALVINKVFDLFESVLRGMNLGFKRMGVRAGIVAFGGGLKVWVILQGYGIIGLSLIEVFLSLATGITFYYIVKAHVPWFGFGKTDRKSLVAYGKLSGWFMAFTGSKMFLLGSDKIILGYLSTPVYVTQYTITMFASLALQGIISAVVNGVIPGIGSLFGQQHFEKVKQARKLIANLNWLIVFSIGTSILLLNHSFIQLWMGQDYFAGNIENFLIILIALQFVFFQTDSFIINVSLELKEKVMFSIISSVVTFLLALWLVPVYQILGLCISILLGRMVLTIGYPIILKNKMSERNVFSFTHIRPFTVSLLVFIGANYAGQYVSISDWLSLLGSGGAVILIAGILFWIVGFNAGDRNETAAVLAKIKLFKSK</sequence>
<evidence type="ECO:0000256" key="3">
    <source>
        <dbReference type="ARBA" id="ARBA00022692"/>
    </source>
</evidence>
<feature type="transmembrane region" description="Helical" evidence="6">
    <location>
        <begin position="134"/>
        <end position="151"/>
    </location>
</feature>
<feature type="transmembrane region" description="Helical" evidence="6">
    <location>
        <begin position="410"/>
        <end position="432"/>
    </location>
</feature>
<accession>A0ABV9T374</accession>
<feature type="transmembrane region" description="Helical" evidence="6">
    <location>
        <begin position="318"/>
        <end position="338"/>
    </location>
</feature>
<comment type="caution">
    <text evidence="7">The sequence shown here is derived from an EMBL/GenBank/DDBJ whole genome shotgun (WGS) entry which is preliminary data.</text>
</comment>
<keyword evidence="4 6" id="KW-1133">Transmembrane helix</keyword>
<comment type="subcellular location">
    <subcellularLocation>
        <location evidence="1">Cell membrane</location>
        <topology evidence="1">Multi-pass membrane protein</topology>
    </subcellularLocation>
</comment>
<keyword evidence="3 6" id="KW-0812">Transmembrane</keyword>
<organism evidence="7 8">
    <name type="scientific">Negadavirga shengliensis</name>
    <dbReference type="NCBI Taxonomy" id="1389218"/>
    <lineage>
        <taxon>Bacteria</taxon>
        <taxon>Pseudomonadati</taxon>
        <taxon>Bacteroidota</taxon>
        <taxon>Cytophagia</taxon>
        <taxon>Cytophagales</taxon>
        <taxon>Cyclobacteriaceae</taxon>
        <taxon>Negadavirga</taxon>
    </lineage>
</organism>
<dbReference type="EMBL" id="JBHSJJ010000007">
    <property type="protein sequence ID" value="MFC4872889.1"/>
    <property type="molecule type" value="Genomic_DNA"/>
</dbReference>
<proteinExistence type="predicted"/>
<dbReference type="Proteomes" id="UP001595818">
    <property type="component" value="Unassembled WGS sequence"/>
</dbReference>
<evidence type="ECO:0000256" key="5">
    <source>
        <dbReference type="ARBA" id="ARBA00023136"/>
    </source>
</evidence>
<keyword evidence="8" id="KW-1185">Reference proteome</keyword>
<evidence type="ECO:0000256" key="1">
    <source>
        <dbReference type="ARBA" id="ARBA00004651"/>
    </source>
</evidence>
<dbReference type="PANTHER" id="PTHR30250">
    <property type="entry name" value="PST FAMILY PREDICTED COLANIC ACID TRANSPORTER"/>
    <property type="match status" value="1"/>
</dbReference>
<feature type="transmembrane region" description="Helical" evidence="6">
    <location>
        <begin position="102"/>
        <end position="122"/>
    </location>
</feature>
<dbReference type="PANTHER" id="PTHR30250:SF26">
    <property type="entry name" value="PSMA PROTEIN"/>
    <property type="match status" value="1"/>
</dbReference>